<reference evidence="2" key="1">
    <citation type="submission" date="2016-12" db="EMBL/GenBank/DDBJ databases">
        <title>Draft Genome Sequences od Carboxydothermus pertinax and islandicus, Hydrogenogenic Carboxydotrophic Bacteria.</title>
        <authorList>
            <person name="Fukuyama Y."/>
            <person name="Ohmae K."/>
            <person name="Yoneda Y."/>
            <person name="Yoshida T."/>
            <person name="Sako Y."/>
        </authorList>
    </citation>
    <scope>NUCLEOTIDE SEQUENCE [LARGE SCALE GENOMIC DNA]</scope>
    <source>
        <strain evidence="2">SET</strain>
    </source>
</reference>
<comment type="caution">
    <text evidence="1">The sequence shown here is derived from an EMBL/GenBank/DDBJ whole genome shotgun (WGS) entry which is preliminary data.</text>
</comment>
<dbReference type="EMBL" id="BDJL01000007">
    <property type="protein sequence ID" value="GAV24389.1"/>
    <property type="molecule type" value="Genomic_DNA"/>
</dbReference>
<organism evidence="1 2">
    <name type="scientific">Carboxydothermus islandicus</name>
    <dbReference type="NCBI Taxonomy" id="661089"/>
    <lineage>
        <taxon>Bacteria</taxon>
        <taxon>Bacillati</taxon>
        <taxon>Bacillota</taxon>
        <taxon>Clostridia</taxon>
        <taxon>Thermoanaerobacterales</taxon>
        <taxon>Thermoanaerobacteraceae</taxon>
        <taxon>Carboxydothermus</taxon>
    </lineage>
</organism>
<evidence type="ECO:0000313" key="2">
    <source>
        <dbReference type="Proteomes" id="UP000187338"/>
    </source>
</evidence>
<name>A0A1L8CZS8_9THEO</name>
<sequence length="192" mass="21886">MKKNKIFLIFIFGIILLLLTACSTNYDENTLKSILIKEIKENILPAENIKVVLLKKFNKNEYVAICNYDIVNSNYEDLVQINIKYGKVNVYGLGGGIGKTSPVQKMTISSTSYDSEKFKFLMVYGTVFDNRIAKVKVVYVDGKEEVSDVIYESDLGGYLFYRENYVKGFKRVEAYDKNGNLIERSDQLGGVF</sequence>
<protein>
    <recommendedName>
        <fullName evidence="3">Lipoprotein</fullName>
    </recommendedName>
</protein>
<dbReference type="PROSITE" id="PS51257">
    <property type="entry name" value="PROKAR_LIPOPROTEIN"/>
    <property type="match status" value="1"/>
</dbReference>
<gene>
    <name evidence="1" type="ORF">ciss_03220</name>
</gene>
<keyword evidence="2" id="KW-1185">Reference proteome</keyword>
<proteinExistence type="predicted"/>
<dbReference type="RefSeq" id="WP_075864592.1">
    <property type="nucleotide sequence ID" value="NZ_BDJL01000007.1"/>
</dbReference>
<dbReference type="Proteomes" id="UP000187338">
    <property type="component" value="Unassembled WGS sequence"/>
</dbReference>
<dbReference type="AlphaFoldDB" id="A0A1L8CZS8"/>
<accession>A0A1L8CZS8</accession>
<dbReference type="STRING" id="661089.ciss_03220"/>
<evidence type="ECO:0008006" key="3">
    <source>
        <dbReference type="Google" id="ProtNLM"/>
    </source>
</evidence>
<evidence type="ECO:0000313" key="1">
    <source>
        <dbReference type="EMBL" id="GAV24389.1"/>
    </source>
</evidence>
<dbReference type="OrthoDB" id="1727612at2"/>